<protein>
    <submittedName>
        <fullName evidence="1">Uncharacterized protein</fullName>
    </submittedName>
</protein>
<gene>
    <name evidence="1" type="ORF">SK3146_06836</name>
</gene>
<sequence>MVSESLSTFCSHEPKELRFLFERLMRFKSKNIKMGLFARIAKTILSCDLESML</sequence>
<organism evidence="1 2">
    <name type="scientific">Paenibacillus konkukensis</name>
    <dbReference type="NCBI Taxonomy" id="2020716"/>
    <lineage>
        <taxon>Bacteria</taxon>
        <taxon>Bacillati</taxon>
        <taxon>Bacillota</taxon>
        <taxon>Bacilli</taxon>
        <taxon>Bacillales</taxon>
        <taxon>Paenibacillaceae</taxon>
        <taxon>Paenibacillus</taxon>
    </lineage>
</organism>
<reference evidence="1" key="2">
    <citation type="journal article" date="2021" name="J Anim Sci Technol">
        <title>Complete genome sequence of Paenibacillus konkukensis sp. nov. SK3146 as a potential probiotic strain.</title>
        <authorList>
            <person name="Jung H.I."/>
            <person name="Park S."/>
            <person name="Niu K.M."/>
            <person name="Lee S.W."/>
            <person name="Kothari D."/>
            <person name="Yi K.J."/>
            <person name="Kim S.K."/>
        </authorList>
    </citation>
    <scope>NUCLEOTIDE SEQUENCE</scope>
    <source>
        <strain evidence="1">SK3146</strain>
    </source>
</reference>
<reference evidence="1" key="1">
    <citation type="submission" date="2018-02" db="EMBL/GenBank/DDBJ databases">
        <authorList>
            <person name="Kim S.-K."/>
            <person name="Jung H.-I."/>
            <person name="Lee S.-W."/>
        </authorList>
    </citation>
    <scope>NUCLEOTIDE SEQUENCE</scope>
    <source>
        <strain evidence="1">SK3146</strain>
    </source>
</reference>
<dbReference type="EMBL" id="CP027059">
    <property type="protein sequence ID" value="UQZ87534.1"/>
    <property type="molecule type" value="Genomic_DNA"/>
</dbReference>
<accession>A0ABY4RXX8</accession>
<keyword evidence="2" id="KW-1185">Reference proteome</keyword>
<name>A0ABY4RXX8_9BACL</name>
<dbReference type="Proteomes" id="UP001057134">
    <property type="component" value="Chromosome"/>
</dbReference>
<proteinExistence type="predicted"/>
<evidence type="ECO:0000313" key="1">
    <source>
        <dbReference type="EMBL" id="UQZ87534.1"/>
    </source>
</evidence>
<evidence type="ECO:0000313" key="2">
    <source>
        <dbReference type="Proteomes" id="UP001057134"/>
    </source>
</evidence>